<gene>
    <name evidence="1" type="ORF">QAD02_022607</name>
</gene>
<sequence>MPYLLVTAQNLSLADLRRSAASTWHSWYVPSIVWRTPSTGNLSNDKDIGSPEQFSCQDCGRIYKLKSSLRNHRKWECGKEPQFQCPYCSYRAKQKMHVARHIERVHRDKIKLECN</sequence>
<accession>A0ACC2PTL7</accession>
<reference evidence="1" key="1">
    <citation type="submission" date="2023-04" db="EMBL/GenBank/DDBJ databases">
        <title>A chromosome-level genome assembly of the parasitoid wasp Eretmocerus hayati.</title>
        <authorList>
            <person name="Zhong Y."/>
            <person name="Liu S."/>
            <person name="Liu Y."/>
        </authorList>
    </citation>
    <scope>NUCLEOTIDE SEQUENCE</scope>
    <source>
        <strain evidence="1">ZJU_SS_LIU_2023</strain>
    </source>
</reference>
<evidence type="ECO:0000313" key="1">
    <source>
        <dbReference type="EMBL" id="KAJ8686813.1"/>
    </source>
</evidence>
<dbReference type="EMBL" id="CM056741">
    <property type="protein sequence ID" value="KAJ8686813.1"/>
    <property type="molecule type" value="Genomic_DNA"/>
</dbReference>
<proteinExistence type="predicted"/>
<evidence type="ECO:0000313" key="2">
    <source>
        <dbReference type="Proteomes" id="UP001239111"/>
    </source>
</evidence>
<name>A0ACC2PTL7_9HYME</name>
<organism evidence="1 2">
    <name type="scientific">Eretmocerus hayati</name>
    <dbReference type="NCBI Taxonomy" id="131215"/>
    <lineage>
        <taxon>Eukaryota</taxon>
        <taxon>Metazoa</taxon>
        <taxon>Ecdysozoa</taxon>
        <taxon>Arthropoda</taxon>
        <taxon>Hexapoda</taxon>
        <taxon>Insecta</taxon>
        <taxon>Pterygota</taxon>
        <taxon>Neoptera</taxon>
        <taxon>Endopterygota</taxon>
        <taxon>Hymenoptera</taxon>
        <taxon>Apocrita</taxon>
        <taxon>Proctotrupomorpha</taxon>
        <taxon>Chalcidoidea</taxon>
        <taxon>Aphelinidae</taxon>
        <taxon>Aphelininae</taxon>
        <taxon>Eretmocerus</taxon>
    </lineage>
</organism>
<protein>
    <submittedName>
        <fullName evidence="1">Uncharacterized protein</fullName>
    </submittedName>
</protein>
<dbReference type="Proteomes" id="UP001239111">
    <property type="component" value="Chromosome 1"/>
</dbReference>
<comment type="caution">
    <text evidence="1">The sequence shown here is derived from an EMBL/GenBank/DDBJ whole genome shotgun (WGS) entry which is preliminary data.</text>
</comment>
<keyword evidence="2" id="KW-1185">Reference proteome</keyword>